<comment type="similarity">
    <text evidence="3 15">Belongs to the protein kinase superfamily. KdkA/RfaP family.</text>
</comment>
<accession>A0A9D2U993</accession>
<evidence type="ECO:0000256" key="11">
    <source>
        <dbReference type="ARBA" id="ARBA00022985"/>
    </source>
</evidence>
<dbReference type="EC" id="2.7.1.166" evidence="4 15"/>
<evidence type="ECO:0000256" key="8">
    <source>
        <dbReference type="ARBA" id="ARBA00022741"/>
    </source>
</evidence>
<dbReference type="GO" id="GO:0009244">
    <property type="term" value="P:lipopolysaccharide core region biosynthetic process"/>
    <property type="evidence" value="ECO:0007669"/>
    <property type="project" value="UniProtKB-UniRule"/>
</dbReference>
<dbReference type="AlphaFoldDB" id="A0A9D2U993"/>
<reference evidence="16" key="1">
    <citation type="journal article" date="2021" name="PeerJ">
        <title>Extensive microbial diversity within the chicken gut microbiome revealed by metagenomics and culture.</title>
        <authorList>
            <person name="Gilroy R."/>
            <person name="Ravi A."/>
            <person name="Getino M."/>
            <person name="Pursley I."/>
            <person name="Horton D.L."/>
            <person name="Alikhan N.F."/>
            <person name="Baker D."/>
            <person name="Gharbi K."/>
            <person name="Hall N."/>
            <person name="Watson M."/>
            <person name="Adriaenssens E.M."/>
            <person name="Foster-Nyarko E."/>
            <person name="Jarju S."/>
            <person name="Secka A."/>
            <person name="Antonio M."/>
            <person name="Oren A."/>
            <person name="Chaudhuri R.R."/>
            <person name="La Ragione R."/>
            <person name="Hildebrand F."/>
            <person name="Pallen M.J."/>
        </authorList>
    </citation>
    <scope>NUCLEOTIDE SEQUENCE</scope>
    <source>
        <strain evidence="16">9264</strain>
    </source>
</reference>
<dbReference type="HAMAP" id="MF_00521">
    <property type="entry name" value="KDO_kinase"/>
    <property type="match status" value="1"/>
</dbReference>
<name>A0A9D2U993_9BURK</name>
<evidence type="ECO:0000256" key="15">
    <source>
        <dbReference type="HAMAP-Rule" id="MF_00521"/>
    </source>
</evidence>
<gene>
    <name evidence="15" type="primary">kdkA</name>
    <name evidence="16" type="ORF">H9906_04855</name>
</gene>
<reference evidence="16" key="2">
    <citation type="submission" date="2021-04" db="EMBL/GenBank/DDBJ databases">
        <authorList>
            <person name="Gilroy R."/>
        </authorList>
    </citation>
    <scope>NUCLEOTIDE SEQUENCE</scope>
    <source>
        <strain evidence="16">9264</strain>
    </source>
</reference>
<evidence type="ECO:0000256" key="7">
    <source>
        <dbReference type="ARBA" id="ARBA00022679"/>
    </source>
</evidence>
<keyword evidence="9 15" id="KW-0418">Kinase</keyword>
<dbReference type="SUPFAM" id="SSF56112">
    <property type="entry name" value="Protein kinase-like (PK-like)"/>
    <property type="match status" value="1"/>
</dbReference>
<evidence type="ECO:0000256" key="1">
    <source>
        <dbReference type="ARBA" id="ARBA00004515"/>
    </source>
</evidence>
<keyword evidence="7 15" id="KW-0808">Transferase</keyword>
<dbReference type="Gene3D" id="1.10.510.10">
    <property type="entry name" value="Transferase(Phosphotransferase) domain 1"/>
    <property type="match status" value="1"/>
</dbReference>
<feature type="active site" evidence="15">
    <location>
        <position position="164"/>
    </location>
</feature>
<comment type="pathway">
    <text evidence="2 15">Bacterial outer membrane biogenesis; LPS core biosynthesis.</text>
</comment>
<protein>
    <recommendedName>
        <fullName evidence="13 15">3-deoxy-D-manno-octulosonic acid kinase</fullName>
        <shortName evidence="15">Kdo kinase</shortName>
        <ecNumber evidence="4 15">2.7.1.166</ecNumber>
    </recommendedName>
</protein>
<keyword evidence="10 15" id="KW-0067">ATP-binding</keyword>
<dbReference type="GO" id="GO:0005524">
    <property type="term" value="F:ATP binding"/>
    <property type="evidence" value="ECO:0007669"/>
    <property type="project" value="UniProtKB-UniRule"/>
</dbReference>
<evidence type="ECO:0000256" key="13">
    <source>
        <dbReference type="ARBA" id="ARBA00029511"/>
    </source>
</evidence>
<organism evidence="16 17">
    <name type="scientific">Candidatus Paenalcaligenes intestinipullorum</name>
    <dbReference type="NCBI Taxonomy" id="2838718"/>
    <lineage>
        <taxon>Bacteria</taxon>
        <taxon>Pseudomonadati</taxon>
        <taxon>Pseudomonadota</taxon>
        <taxon>Betaproteobacteria</taxon>
        <taxon>Burkholderiales</taxon>
        <taxon>Alcaligenaceae</taxon>
        <taxon>Paenalcaligenes</taxon>
    </lineage>
</organism>
<evidence type="ECO:0000313" key="17">
    <source>
        <dbReference type="Proteomes" id="UP000823889"/>
    </source>
</evidence>
<comment type="function">
    <text evidence="15">Catalyzes the ATP-dependent phosphorylation of the 3-deoxy-D-manno-octulosonic acid (Kdo) residue in Kdo-lipid IV(A) at the 4-OH position.</text>
</comment>
<keyword evidence="12 15" id="KW-0472">Membrane</keyword>
<comment type="catalytic activity">
    <reaction evidence="14 15">
        <text>an alpha-Kdo-(2-&gt;6)-lipid IVA + ATP = a 4-O-phospho-alpha-Kdo-(2-&gt;6)-lipid IVA + ADP + H(+)</text>
        <dbReference type="Rhea" id="RHEA:74271"/>
        <dbReference type="ChEBI" id="CHEBI:15378"/>
        <dbReference type="ChEBI" id="CHEBI:30616"/>
        <dbReference type="ChEBI" id="CHEBI:176428"/>
        <dbReference type="ChEBI" id="CHEBI:193140"/>
        <dbReference type="ChEBI" id="CHEBI:456216"/>
        <dbReference type="EC" id="2.7.1.166"/>
    </reaction>
</comment>
<evidence type="ECO:0000256" key="12">
    <source>
        <dbReference type="ARBA" id="ARBA00023136"/>
    </source>
</evidence>
<keyword evidence="11 15" id="KW-0448">Lipopolysaccharide biosynthesis</keyword>
<dbReference type="GO" id="GO:0005886">
    <property type="term" value="C:plasma membrane"/>
    <property type="evidence" value="ECO:0007669"/>
    <property type="project" value="UniProtKB-SubCell"/>
</dbReference>
<keyword evidence="5 15" id="KW-1003">Cell membrane</keyword>
<dbReference type="Pfam" id="PF06293">
    <property type="entry name" value="Kdo"/>
    <property type="match status" value="1"/>
</dbReference>
<comment type="caution">
    <text evidence="16">The sequence shown here is derived from an EMBL/GenBank/DDBJ whole genome shotgun (WGS) entry which is preliminary data.</text>
</comment>
<evidence type="ECO:0000256" key="4">
    <source>
        <dbReference type="ARBA" id="ARBA00011988"/>
    </source>
</evidence>
<comment type="subcellular location">
    <subcellularLocation>
        <location evidence="1 15">Cell inner membrane</location>
        <topology evidence="1 15">Peripheral membrane protein</topology>
        <orientation evidence="1 15">Cytoplasmic side</orientation>
    </subcellularLocation>
</comment>
<evidence type="ECO:0000256" key="5">
    <source>
        <dbReference type="ARBA" id="ARBA00022475"/>
    </source>
</evidence>
<evidence type="ECO:0000256" key="10">
    <source>
        <dbReference type="ARBA" id="ARBA00022840"/>
    </source>
</evidence>
<dbReference type="GO" id="GO:0016773">
    <property type="term" value="F:phosphotransferase activity, alcohol group as acceptor"/>
    <property type="evidence" value="ECO:0007669"/>
    <property type="project" value="UniProtKB-UniRule"/>
</dbReference>
<evidence type="ECO:0000256" key="2">
    <source>
        <dbReference type="ARBA" id="ARBA00004713"/>
    </source>
</evidence>
<evidence type="ECO:0000256" key="9">
    <source>
        <dbReference type="ARBA" id="ARBA00022777"/>
    </source>
</evidence>
<dbReference type="InterPro" id="IPR022826">
    <property type="entry name" value="KDO_kinase"/>
</dbReference>
<evidence type="ECO:0000256" key="14">
    <source>
        <dbReference type="ARBA" id="ARBA00034417"/>
    </source>
</evidence>
<dbReference type="GO" id="GO:0016301">
    <property type="term" value="F:kinase activity"/>
    <property type="evidence" value="ECO:0007669"/>
    <property type="project" value="UniProtKB-KW"/>
</dbReference>
<evidence type="ECO:0000313" key="16">
    <source>
        <dbReference type="EMBL" id="HJD44344.1"/>
    </source>
</evidence>
<evidence type="ECO:0000256" key="6">
    <source>
        <dbReference type="ARBA" id="ARBA00022519"/>
    </source>
</evidence>
<proteinExistence type="inferred from homology"/>
<dbReference type="EMBL" id="DWUQ01000097">
    <property type="protein sequence ID" value="HJD44344.1"/>
    <property type="molecule type" value="Genomic_DNA"/>
</dbReference>
<keyword evidence="8 15" id="KW-0547">Nucleotide-binding</keyword>
<dbReference type="NCBIfam" id="NF002475">
    <property type="entry name" value="PRK01723.1"/>
    <property type="match status" value="1"/>
</dbReference>
<dbReference type="InterPro" id="IPR011009">
    <property type="entry name" value="Kinase-like_dom_sf"/>
</dbReference>
<keyword evidence="6 15" id="KW-0997">Cell inner membrane</keyword>
<dbReference type="Proteomes" id="UP000823889">
    <property type="component" value="Unassembled WGS sequence"/>
</dbReference>
<evidence type="ECO:0000256" key="3">
    <source>
        <dbReference type="ARBA" id="ARBA00010327"/>
    </source>
</evidence>
<sequence length="238" mass="26859">MNSVTVHQGTQHALLAPTLAESAQPMRLFEPANPSLQAQPVSQGGRNAAWFVHLPNGQEGVLRRYRRGGAMAKLVRQRYLWLGAEATRSWAEYRIMLQLSNKLNVVPAPLGALYQRHGLSYEAALIVQRIPQAVPLANRLDQADPNVVAAAVLKIHEAGVWHADLNAYNVLLDAAQHVWIIDFDRAKRCSMHAKHRQQNLLRLRRSLVKVQGEEGLGWWEVFNQAYLQQWGEILPHRA</sequence>